<sequence length="161" mass="18163">MRLIEGLRRSPSDTKSEILVRALSPLQEAAKPAADGRKVFDYKEGIRLPVGEKLYLFLSRGAKYAGKPDAQGEIRQDGFYMDGKRIEPSHGRPFQPAMEIVQNRKKHFSKTNGGTVSLSAISKWCVLRNGKFTSLRELKDPALKRTRGKRMDLDSLDELDD</sequence>
<dbReference type="EMBL" id="CP062230">
    <property type="protein sequence ID" value="UVC19374.1"/>
    <property type="molecule type" value="Genomic_DNA"/>
</dbReference>
<organism evidence="1 2">
    <name type="scientific">Mesorhizobium onobrychidis</name>
    <dbReference type="NCBI Taxonomy" id="2775404"/>
    <lineage>
        <taxon>Bacteria</taxon>
        <taxon>Pseudomonadati</taxon>
        <taxon>Pseudomonadota</taxon>
        <taxon>Alphaproteobacteria</taxon>
        <taxon>Hyphomicrobiales</taxon>
        <taxon>Phyllobacteriaceae</taxon>
        <taxon>Mesorhizobium</taxon>
    </lineage>
</organism>
<reference evidence="1" key="1">
    <citation type="submission" date="2020-09" db="EMBL/GenBank/DDBJ databases">
        <title>Rhizobia associated with sainfoin plants.</title>
        <authorList>
            <person name="Asharfi S."/>
            <person name="Kuzmanovic N."/>
            <person name="Bunk B."/>
            <person name="Sproeer C."/>
            <person name="Becker M."/>
            <person name="Thuenen T."/>
        </authorList>
    </citation>
    <scope>NUCLEOTIDE SEQUENCE</scope>
    <source>
        <strain evidence="1">OM4</strain>
        <plasmid evidence="1">pOM4</plasmid>
    </source>
</reference>
<name>A0ABY5R9A7_9HYPH</name>
<evidence type="ECO:0000313" key="1">
    <source>
        <dbReference type="EMBL" id="UVC19374.1"/>
    </source>
</evidence>
<keyword evidence="2" id="KW-1185">Reference proteome</keyword>
<gene>
    <name evidence="1" type="ORF">IHQ72_35520</name>
</gene>
<dbReference type="Proteomes" id="UP001058098">
    <property type="component" value="Plasmid pOM4"/>
</dbReference>
<geneLocation type="plasmid" evidence="1 2">
    <name>pOM4</name>
</geneLocation>
<accession>A0ABY5R9A7</accession>
<proteinExistence type="predicted"/>
<dbReference type="RefSeq" id="WP_258124239.1">
    <property type="nucleotide sequence ID" value="NZ_CP062230.1"/>
</dbReference>
<protein>
    <submittedName>
        <fullName evidence="1">Uncharacterized protein</fullName>
    </submittedName>
</protein>
<evidence type="ECO:0000313" key="2">
    <source>
        <dbReference type="Proteomes" id="UP001058098"/>
    </source>
</evidence>
<keyword evidence="1" id="KW-0614">Plasmid</keyword>